<dbReference type="GO" id="GO:0000723">
    <property type="term" value="P:telomere maintenance"/>
    <property type="evidence" value="ECO:0007669"/>
    <property type="project" value="TreeGrafter"/>
</dbReference>
<keyword evidence="14 16" id="KW-0539">Nucleus</keyword>
<dbReference type="Pfam" id="PF04152">
    <property type="entry name" value="Mre11_DNA_bind"/>
    <property type="match status" value="1"/>
</dbReference>
<evidence type="ECO:0000256" key="14">
    <source>
        <dbReference type="ARBA" id="ARBA00023242"/>
    </source>
</evidence>
<evidence type="ECO:0000256" key="9">
    <source>
        <dbReference type="ARBA" id="ARBA00022763"/>
    </source>
</evidence>
<dbReference type="WBParaSite" id="EEL_0000845501-mRNA-1">
    <property type="protein sequence ID" value="EEL_0000845501-mRNA-1"/>
    <property type="gene ID" value="EEL_0000845501"/>
</dbReference>
<evidence type="ECO:0000256" key="11">
    <source>
        <dbReference type="ARBA" id="ARBA00022839"/>
    </source>
</evidence>
<comment type="similarity">
    <text evidence="4 16">Belongs to the MRE11/RAD32 family.</text>
</comment>
<keyword evidence="11 16" id="KW-0269">Exonuclease</keyword>
<dbReference type="GO" id="GO:0008296">
    <property type="term" value="F:3'-5'-DNA exonuclease activity"/>
    <property type="evidence" value="ECO:0007669"/>
    <property type="project" value="InterPro"/>
</dbReference>
<evidence type="ECO:0000313" key="20">
    <source>
        <dbReference type="WBParaSite" id="EEL_0000845501-mRNA-1"/>
    </source>
</evidence>
<dbReference type="GO" id="GO:0042138">
    <property type="term" value="P:meiotic DNA double-strand break formation"/>
    <property type="evidence" value="ECO:0007669"/>
    <property type="project" value="TreeGrafter"/>
</dbReference>
<dbReference type="GO" id="GO:0007095">
    <property type="term" value="P:mitotic G2 DNA damage checkpoint signaling"/>
    <property type="evidence" value="ECO:0007669"/>
    <property type="project" value="TreeGrafter"/>
</dbReference>
<accession>A0A0R3S1B8</accession>
<dbReference type="GO" id="GO:0000724">
    <property type="term" value="P:double-strand break repair via homologous recombination"/>
    <property type="evidence" value="ECO:0007669"/>
    <property type="project" value="TreeGrafter"/>
</dbReference>
<keyword evidence="15 16" id="KW-0469">Meiosis</keyword>
<evidence type="ECO:0000256" key="6">
    <source>
        <dbReference type="ARBA" id="ARBA00022722"/>
    </source>
</evidence>
<keyword evidence="8 16" id="KW-0255">Endonuclease</keyword>
<dbReference type="STRING" id="1147741.A0A0R3S1B8"/>
<dbReference type="NCBIfam" id="TIGR00583">
    <property type="entry name" value="mre11"/>
    <property type="match status" value="1"/>
</dbReference>
<evidence type="ECO:0000256" key="17">
    <source>
        <dbReference type="SAM" id="MobiDB-lite"/>
    </source>
</evidence>
<dbReference type="InterPro" id="IPR038487">
    <property type="entry name" value="Mre11_capping_dom"/>
</dbReference>
<protein>
    <submittedName>
        <fullName evidence="20">WD_REPEATS_REGION domain-containing protein</fullName>
    </submittedName>
</protein>
<evidence type="ECO:0000313" key="19">
    <source>
        <dbReference type="Proteomes" id="UP000050640"/>
    </source>
</evidence>
<dbReference type="GO" id="GO:0035861">
    <property type="term" value="C:site of double-strand break"/>
    <property type="evidence" value="ECO:0007669"/>
    <property type="project" value="TreeGrafter"/>
</dbReference>
<keyword evidence="10 16" id="KW-0378">Hydrolase</keyword>
<dbReference type="InterPro" id="IPR003701">
    <property type="entry name" value="Mre11"/>
</dbReference>
<dbReference type="InterPro" id="IPR001680">
    <property type="entry name" value="WD40_rpt"/>
</dbReference>
<dbReference type="FunFam" id="3.60.21.10:FF:000011">
    <property type="entry name" value="Double-strand break repair protein"/>
    <property type="match status" value="1"/>
</dbReference>
<dbReference type="InterPro" id="IPR041796">
    <property type="entry name" value="Mre11_N"/>
</dbReference>
<keyword evidence="6 16" id="KW-0540">Nuclease</keyword>
<dbReference type="GO" id="GO:0097552">
    <property type="term" value="P:mitochondrial double-strand break repair via homologous recombination"/>
    <property type="evidence" value="ECO:0007669"/>
    <property type="project" value="TreeGrafter"/>
</dbReference>
<dbReference type="SMART" id="SM01347">
    <property type="entry name" value="Mre11_DNA_bind"/>
    <property type="match status" value="1"/>
</dbReference>
<dbReference type="Proteomes" id="UP000050640">
    <property type="component" value="Unplaced"/>
</dbReference>
<comment type="cofactor">
    <cofactor evidence="1">
        <name>Mn(2+)</name>
        <dbReference type="ChEBI" id="CHEBI:29035"/>
    </cofactor>
</comment>
<dbReference type="CDD" id="cd00840">
    <property type="entry name" value="MPP_Mre11_N"/>
    <property type="match status" value="1"/>
</dbReference>
<evidence type="ECO:0000256" key="13">
    <source>
        <dbReference type="ARBA" id="ARBA00023211"/>
    </source>
</evidence>
<dbReference type="Gene3D" id="2.130.10.10">
    <property type="entry name" value="YVTN repeat-like/Quinoprotein amine dehydrogenase"/>
    <property type="match status" value="1"/>
</dbReference>
<dbReference type="InterPro" id="IPR004843">
    <property type="entry name" value="Calcineurin-like_PHP"/>
</dbReference>
<dbReference type="Pfam" id="PF00149">
    <property type="entry name" value="Metallophos"/>
    <property type="match status" value="1"/>
</dbReference>
<dbReference type="InterPro" id="IPR036322">
    <property type="entry name" value="WD40_repeat_dom_sf"/>
</dbReference>
<dbReference type="Pfam" id="PF00400">
    <property type="entry name" value="WD40"/>
    <property type="match status" value="2"/>
</dbReference>
<comment type="subcellular location">
    <subcellularLocation>
        <location evidence="3">Chromosome</location>
    </subcellularLocation>
    <subcellularLocation>
        <location evidence="2">Nucleus</location>
    </subcellularLocation>
</comment>
<evidence type="ECO:0000256" key="15">
    <source>
        <dbReference type="ARBA" id="ARBA00023254"/>
    </source>
</evidence>
<dbReference type="PANTHER" id="PTHR10139">
    <property type="entry name" value="DOUBLE-STRAND BREAK REPAIR PROTEIN MRE11"/>
    <property type="match status" value="1"/>
</dbReference>
<reference evidence="20" key="1">
    <citation type="submission" date="2017-02" db="UniProtKB">
        <authorList>
            <consortium name="WormBaseParasite"/>
        </authorList>
    </citation>
    <scope>IDENTIFICATION</scope>
</reference>
<evidence type="ECO:0000256" key="4">
    <source>
        <dbReference type="ARBA" id="ARBA00009028"/>
    </source>
</evidence>
<evidence type="ECO:0000256" key="2">
    <source>
        <dbReference type="ARBA" id="ARBA00004123"/>
    </source>
</evidence>
<evidence type="ECO:0000256" key="7">
    <source>
        <dbReference type="ARBA" id="ARBA00022723"/>
    </source>
</evidence>
<feature type="region of interest" description="Disordered" evidence="17">
    <location>
        <begin position="1054"/>
        <end position="1088"/>
    </location>
</feature>
<keyword evidence="5" id="KW-0158">Chromosome</keyword>
<evidence type="ECO:0000256" key="3">
    <source>
        <dbReference type="ARBA" id="ARBA00004286"/>
    </source>
</evidence>
<evidence type="ECO:0000256" key="1">
    <source>
        <dbReference type="ARBA" id="ARBA00001936"/>
    </source>
</evidence>
<dbReference type="PANTHER" id="PTHR10139:SF1">
    <property type="entry name" value="DOUBLE-STRAND BREAK REPAIR PROTEIN MRE11"/>
    <property type="match status" value="1"/>
</dbReference>
<evidence type="ECO:0000256" key="5">
    <source>
        <dbReference type="ARBA" id="ARBA00022454"/>
    </source>
</evidence>
<evidence type="ECO:0000256" key="16">
    <source>
        <dbReference type="RuleBase" id="RU003447"/>
    </source>
</evidence>
<dbReference type="InterPro" id="IPR007281">
    <property type="entry name" value="Mre11_DNA-bd"/>
</dbReference>
<dbReference type="Gene3D" id="3.60.21.10">
    <property type="match status" value="1"/>
</dbReference>
<dbReference type="SUPFAM" id="SSF50978">
    <property type="entry name" value="WD40 repeat-like"/>
    <property type="match status" value="1"/>
</dbReference>
<name>A0A0R3S1B8_9BILA</name>
<dbReference type="SUPFAM" id="SSF56300">
    <property type="entry name" value="Metallo-dependent phosphatases"/>
    <property type="match status" value="1"/>
</dbReference>
<dbReference type="SMART" id="SM00320">
    <property type="entry name" value="WD40"/>
    <property type="match status" value="5"/>
</dbReference>
<organism evidence="19 20">
    <name type="scientific">Elaeophora elaphi</name>
    <dbReference type="NCBI Taxonomy" id="1147741"/>
    <lineage>
        <taxon>Eukaryota</taxon>
        <taxon>Metazoa</taxon>
        <taxon>Ecdysozoa</taxon>
        <taxon>Nematoda</taxon>
        <taxon>Chromadorea</taxon>
        <taxon>Rhabditida</taxon>
        <taxon>Spirurina</taxon>
        <taxon>Spiruromorpha</taxon>
        <taxon>Filarioidea</taxon>
        <taxon>Onchocercidae</taxon>
        <taxon>Elaeophora</taxon>
    </lineage>
</organism>
<sequence>MTEADDTFVEASQIEETPKNDHMRILVATDLHIGYAEKILGRDEDSIRTFEEVLQIANREEVDFVLLGGDLYHENNPSREMQHRVTRLLRRYCLNDRPVALRFLSDPAVNFAHSAFGNVNYEDSNINIGLPIFTIHGNHDDLTGKGLTALDVLHESGLLNLFGKFEEIDQFIISPILLMKGETKLALYGIGSQRDDRLCRAFREEEIRFLRPKEDTESWFNLLVLHQNRPVRTRERSTGGHLPENLIPTFFDLVIWGHEHECKIDPQYYESGVSVCGDGFYIIQPGSTVATALSSEEAKPKHVALVTISGRKFFSQKIALETPRQMLFADLSITIKPPSTASKNSRPKNMPDEKMIAAEVEKMLGEAEKVKTTKQAYPPLLRLRVTYPESWANVMKLNCRQFGAAYVKRIANPSDMITVKIMKSKKEGKKRGNGFKAVTNIERAATVEEIVNIHFATQDNETLMVLDTETLNDVVKFQVEQEDGKRVKNKPLIENLHIKKKKLIDALCKVSYDDFLSFDKIVGITSKISVCTEAILLKRIKIVICMDDPFVFPFIFLQPSHQFLEQFEDLINSDIKKIRKKPMHTGKVSHRQSVIVDLQEQIDSIAPNKYFTRVAAAGMLKIFAIEENGFNFVADFRSVRSRRLNLMYSASHVSWSRIMGSPFCNHFLAESYTFLKLRSFFLDNMIATTSTNGAVVLWNVDKATLHRTYKAHTRSATKVCFHQTDHNTLISGAKDASVIQYDFRIPEPVKKFMSGSCDPIRDMQFGIHPSHYDIFVAADDGGSVRFWDLRRNDRPLYQFVAHHGPSSVALNPSYDDQNLIATAGRDKFIRIWKWFDRSESQLNSSMYSVEATASVSRVYWRPLHKYQVASCSVVSDINIHVWDIRRPFLPFASFDEHRDICSAGKDGLLVMHFVENAHHPMNHVNDVAVDISPAGTVAVAVSSQLNLKNESLIEEEKARKGEAFAPKRRKYDPFQSSIPSYLICCEPTETNVQISPQHFITLAKRYKLYGKDASSLCFHNSRVAEDIEKYDIAHTWRIVGLICSFTSFFEKQPSRETSPGNYENADTKDNGASTSDAAARSRFPSSLSSGGVVRNVNGQNVTESIFSGILPQMASPSPDFFFGDNELNLDGLNTDLSDFTHLDFKAPINLKMEAFTPRPPYEELESGETSCSASSEEHLEDRVPNHTSELKRCQIGNLRIKAELACTPSWDPLPLLCSMFNFYSDLGDVQTCVSVLLVLGEKSKEFIDLGTQKLWFLDYIGKYCIF</sequence>
<evidence type="ECO:0000259" key="18">
    <source>
        <dbReference type="SMART" id="SM01347"/>
    </source>
</evidence>
<evidence type="ECO:0000256" key="8">
    <source>
        <dbReference type="ARBA" id="ARBA00022759"/>
    </source>
</evidence>
<evidence type="ECO:0000256" key="12">
    <source>
        <dbReference type="ARBA" id="ARBA00023204"/>
    </source>
</evidence>
<keyword evidence="19" id="KW-1185">Reference proteome</keyword>
<keyword evidence="12 16" id="KW-0234">DNA repair</keyword>
<dbReference type="GO" id="GO:0030145">
    <property type="term" value="F:manganese ion binding"/>
    <property type="evidence" value="ECO:0007669"/>
    <property type="project" value="InterPro"/>
</dbReference>
<dbReference type="GO" id="GO:0006303">
    <property type="term" value="P:double-strand break repair via nonhomologous end joining"/>
    <property type="evidence" value="ECO:0007669"/>
    <property type="project" value="TreeGrafter"/>
</dbReference>
<keyword evidence="9 16" id="KW-0227">DNA damage</keyword>
<evidence type="ECO:0000256" key="10">
    <source>
        <dbReference type="ARBA" id="ARBA00022801"/>
    </source>
</evidence>
<keyword evidence="13 16" id="KW-0464">Manganese</keyword>
<dbReference type="InterPro" id="IPR029052">
    <property type="entry name" value="Metallo-depent_PP-like"/>
</dbReference>
<dbReference type="InterPro" id="IPR015943">
    <property type="entry name" value="WD40/YVTN_repeat-like_dom_sf"/>
</dbReference>
<proteinExistence type="inferred from homology"/>
<dbReference type="GO" id="GO:0031573">
    <property type="term" value="P:mitotic intra-S DNA damage checkpoint signaling"/>
    <property type="evidence" value="ECO:0007669"/>
    <property type="project" value="TreeGrafter"/>
</dbReference>
<feature type="domain" description="Mre11 DNA-binding" evidence="18">
    <location>
        <begin position="313"/>
        <end position="477"/>
    </location>
</feature>
<dbReference type="GO" id="GO:0030870">
    <property type="term" value="C:Mre11 complex"/>
    <property type="evidence" value="ECO:0007669"/>
    <property type="project" value="InterPro"/>
</dbReference>
<dbReference type="GO" id="GO:0000014">
    <property type="term" value="F:single-stranded DNA endodeoxyribonuclease activity"/>
    <property type="evidence" value="ECO:0007669"/>
    <property type="project" value="TreeGrafter"/>
</dbReference>
<dbReference type="Gene3D" id="3.30.110.110">
    <property type="entry name" value="Mre11, capping domain"/>
    <property type="match status" value="1"/>
</dbReference>
<dbReference type="AlphaFoldDB" id="A0A0R3S1B8"/>
<keyword evidence="7" id="KW-0479">Metal-binding</keyword>